<protein>
    <submittedName>
        <fullName evidence="2">Uncharacterized protein</fullName>
    </submittedName>
</protein>
<organism evidence="2 3">
    <name type="scientific">Porphyra umbilicalis</name>
    <name type="common">Purple laver</name>
    <name type="synonym">Red alga</name>
    <dbReference type="NCBI Taxonomy" id="2786"/>
    <lineage>
        <taxon>Eukaryota</taxon>
        <taxon>Rhodophyta</taxon>
        <taxon>Bangiophyceae</taxon>
        <taxon>Bangiales</taxon>
        <taxon>Bangiaceae</taxon>
        <taxon>Porphyra</taxon>
    </lineage>
</organism>
<evidence type="ECO:0000313" key="2">
    <source>
        <dbReference type="EMBL" id="OSX80698.1"/>
    </source>
</evidence>
<dbReference type="EMBL" id="KV918769">
    <property type="protein sequence ID" value="OSX80698.1"/>
    <property type="molecule type" value="Genomic_DNA"/>
</dbReference>
<gene>
    <name evidence="2" type="ORF">BU14_0033s0042</name>
</gene>
<feature type="region of interest" description="Disordered" evidence="1">
    <location>
        <begin position="114"/>
        <end position="148"/>
    </location>
</feature>
<feature type="region of interest" description="Disordered" evidence="1">
    <location>
        <begin position="1"/>
        <end position="60"/>
    </location>
</feature>
<feature type="compositionally biased region" description="Pro residues" evidence="1">
    <location>
        <begin position="8"/>
        <end position="35"/>
    </location>
</feature>
<dbReference type="AlphaFoldDB" id="A0A1X6PJ17"/>
<proteinExistence type="predicted"/>
<keyword evidence="3" id="KW-1185">Reference proteome</keyword>
<accession>A0A1X6PJ17</accession>
<sequence>MAAAPPTAAVPPPPPPPPPLPPPPSPPLPRAPPPRARGGGRARGGCRGVGRPAAHRARRVPVRAVARVARTARGDLHAADGGGHAAAADRVDRFCARWRGRGTPARFLLPPFVPASPLNPSAPPVGGPPLPPPPPPPPLPSPPPPPPP</sequence>
<evidence type="ECO:0000256" key="1">
    <source>
        <dbReference type="SAM" id="MobiDB-lite"/>
    </source>
</evidence>
<feature type="compositionally biased region" description="Gly residues" evidence="1">
    <location>
        <begin position="37"/>
        <end position="48"/>
    </location>
</feature>
<name>A0A1X6PJ17_PORUM</name>
<feature type="compositionally biased region" description="Pro residues" evidence="1">
    <location>
        <begin position="120"/>
        <end position="148"/>
    </location>
</feature>
<dbReference type="Proteomes" id="UP000218209">
    <property type="component" value="Unassembled WGS sequence"/>
</dbReference>
<evidence type="ECO:0000313" key="3">
    <source>
        <dbReference type="Proteomes" id="UP000218209"/>
    </source>
</evidence>
<reference evidence="2 3" key="1">
    <citation type="submission" date="2017-03" db="EMBL/GenBank/DDBJ databases">
        <title>WGS assembly of Porphyra umbilicalis.</title>
        <authorList>
            <person name="Brawley S.H."/>
            <person name="Blouin N.A."/>
            <person name="Ficko-Blean E."/>
            <person name="Wheeler G.L."/>
            <person name="Lohr M."/>
            <person name="Goodson H.V."/>
            <person name="Jenkins J.W."/>
            <person name="Blaby-Haas C.E."/>
            <person name="Helliwell K.E."/>
            <person name="Chan C."/>
            <person name="Marriage T."/>
            <person name="Bhattacharya D."/>
            <person name="Klein A.S."/>
            <person name="Badis Y."/>
            <person name="Brodie J."/>
            <person name="Cao Y."/>
            <person name="Collen J."/>
            <person name="Dittami S.M."/>
            <person name="Gachon C.M."/>
            <person name="Green B.R."/>
            <person name="Karpowicz S."/>
            <person name="Kim J.W."/>
            <person name="Kudahl U."/>
            <person name="Lin S."/>
            <person name="Michel G."/>
            <person name="Mittag M."/>
            <person name="Olson B.J."/>
            <person name="Pangilinan J."/>
            <person name="Peng Y."/>
            <person name="Qiu H."/>
            <person name="Shu S."/>
            <person name="Singer J.T."/>
            <person name="Smith A.G."/>
            <person name="Sprecher B.N."/>
            <person name="Wagner V."/>
            <person name="Wang W."/>
            <person name="Wang Z.-Y."/>
            <person name="Yan J."/>
            <person name="Yarish C."/>
            <person name="Zoeuner-Riek S."/>
            <person name="Zhuang Y."/>
            <person name="Zou Y."/>
            <person name="Lindquist E.A."/>
            <person name="Grimwood J."/>
            <person name="Barry K."/>
            <person name="Rokhsar D.S."/>
            <person name="Schmutz J."/>
            <person name="Stiller J.W."/>
            <person name="Grossman A.R."/>
            <person name="Prochnik S.E."/>
        </authorList>
    </citation>
    <scope>NUCLEOTIDE SEQUENCE [LARGE SCALE GENOMIC DNA]</scope>
    <source>
        <strain evidence="2">4086291</strain>
    </source>
</reference>